<comment type="subunit">
    <text evidence="3">Component of the pre-66S ribosomal particle.</text>
</comment>
<comment type="function">
    <text evidence="1">Involved in the biogenesis of the 60S ribosomal subunit.</text>
</comment>
<dbReference type="AlphaFoldDB" id="A0A8H5HD94"/>
<dbReference type="EMBL" id="JAACJP010000012">
    <property type="protein sequence ID" value="KAF5381026.1"/>
    <property type="molecule type" value="Genomic_DNA"/>
</dbReference>
<organism evidence="5 6">
    <name type="scientific">Tricholomella constricta</name>
    <dbReference type="NCBI Taxonomy" id="117010"/>
    <lineage>
        <taxon>Eukaryota</taxon>
        <taxon>Fungi</taxon>
        <taxon>Dikarya</taxon>
        <taxon>Basidiomycota</taxon>
        <taxon>Agaricomycotina</taxon>
        <taxon>Agaricomycetes</taxon>
        <taxon>Agaricomycetidae</taxon>
        <taxon>Agaricales</taxon>
        <taxon>Tricholomatineae</taxon>
        <taxon>Lyophyllaceae</taxon>
        <taxon>Tricholomella</taxon>
    </lineage>
</organism>
<dbReference type="SUPFAM" id="SSF50978">
    <property type="entry name" value="WD40 repeat-like"/>
    <property type="match status" value="1"/>
</dbReference>
<dbReference type="CDD" id="cd22857">
    <property type="entry name" value="WDR74"/>
    <property type="match status" value="1"/>
</dbReference>
<gene>
    <name evidence="5" type="ORF">D9615_003912</name>
</gene>
<evidence type="ECO:0000256" key="4">
    <source>
        <dbReference type="ARBA" id="ARBA00014234"/>
    </source>
</evidence>
<sequence>MHRFLAGDELGNIKAICYNPNAAQGEDKTTTTTINHGAQHAIHVLALGSTSEKPQLLAAGFSDGSATALSLQDLDVSEVHRWKETRLRDGHRYIGLETSERGIFSCTSNGAMRLTSLKNDPEPMPPQLSALPTRLQAWRMSPNQESFTYGGDEVEVSVWDTERAFFPRPESTGSENKKRKRDTLFPGEIWRGKNVQNDHLGLRQPLRITSLTYLAPSSASHHLAAGTELGHVHRYDTRTARRPVSNWKVGKMSGIKALEKGMLEHELFVSDNGNSLFALDLRNGHIAYGYKGLSGAVASIAPSPSILASACLDRYVRIHSTFPLPQQAGQQQGRKGEVLDKVYMKSTPTVIVWDRAVKQVPVAVPEDDDVWETMETADGNSDEE</sequence>
<evidence type="ECO:0000256" key="1">
    <source>
        <dbReference type="ARBA" id="ARBA00002889"/>
    </source>
</evidence>
<dbReference type="GO" id="GO:0005730">
    <property type="term" value="C:nucleolus"/>
    <property type="evidence" value="ECO:0007669"/>
    <property type="project" value="InterPro"/>
</dbReference>
<dbReference type="PANTHER" id="PTHR16038">
    <property type="entry name" value="NOP SEVEN ASSOCIATED PROTEIN 1"/>
    <property type="match status" value="1"/>
</dbReference>
<dbReference type="OrthoDB" id="18388at2759"/>
<dbReference type="Gene3D" id="2.130.10.10">
    <property type="entry name" value="YVTN repeat-like/Quinoprotein amine dehydrogenase"/>
    <property type="match status" value="1"/>
</dbReference>
<dbReference type="PANTHER" id="PTHR16038:SF4">
    <property type="entry name" value="WD REPEAT-CONTAINING PROTEIN 74"/>
    <property type="match status" value="1"/>
</dbReference>
<name>A0A8H5HD94_9AGAR</name>
<evidence type="ECO:0000313" key="6">
    <source>
        <dbReference type="Proteomes" id="UP000565441"/>
    </source>
</evidence>
<evidence type="ECO:0000256" key="2">
    <source>
        <dbReference type="ARBA" id="ARBA00007861"/>
    </source>
</evidence>
<protein>
    <recommendedName>
        <fullName evidence="4">Ribosome biogenesis protein NSA1</fullName>
    </recommendedName>
</protein>
<comment type="caution">
    <text evidence="5">The sequence shown here is derived from an EMBL/GenBank/DDBJ whole genome shotgun (WGS) entry which is preliminary data.</text>
</comment>
<dbReference type="GO" id="GO:0030687">
    <property type="term" value="C:preribosome, large subunit precursor"/>
    <property type="evidence" value="ECO:0007669"/>
    <property type="project" value="TreeGrafter"/>
</dbReference>
<proteinExistence type="inferred from homology"/>
<comment type="similarity">
    <text evidence="2">Belongs to the NSA1 family.</text>
</comment>
<evidence type="ECO:0000256" key="3">
    <source>
        <dbReference type="ARBA" id="ARBA00011187"/>
    </source>
</evidence>
<dbReference type="Proteomes" id="UP000565441">
    <property type="component" value="Unassembled WGS sequence"/>
</dbReference>
<accession>A0A8H5HD94</accession>
<reference evidence="5 6" key="1">
    <citation type="journal article" date="2020" name="ISME J.">
        <title>Uncovering the hidden diversity of litter-decomposition mechanisms in mushroom-forming fungi.</title>
        <authorList>
            <person name="Floudas D."/>
            <person name="Bentzer J."/>
            <person name="Ahren D."/>
            <person name="Johansson T."/>
            <person name="Persson P."/>
            <person name="Tunlid A."/>
        </authorList>
    </citation>
    <scope>NUCLEOTIDE SEQUENCE [LARGE SCALE GENOMIC DNA]</scope>
    <source>
        <strain evidence="5 6">CBS 661.87</strain>
    </source>
</reference>
<dbReference type="InterPro" id="IPR015943">
    <property type="entry name" value="WD40/YVTN_repeat-like_dom_sf"/>
</dbReference>
<dbReference type="GO" id="GO:0042273">
    <property type="term" value="P:ribosomal large subunit biogenesis"/>
    <property type="evidence" value="ECO:0007669"/>
    <property type="project" value="InterPro"/>
</dbReference>
<dbReference type="InterPro" id="IPR036322">
    <property type="entry name" value="WD40_repeat_dom_sf"/>
</dbReference>
<evidence type="ECO:0000313" key="5">
    <source>
        <dbReference type="EMBL" id="KAF5381026.1"/>
    </source>
</evidence>
<keyword evidence="6" id="KW-1185">Reference proteome</keyword>
<dbReference type="InterPro" id="IPR037379">
    <property type="entry name" value="WDR74/Nsa1"/>
</dbReference>